<dbReference type="RefSeq" id="WP_146288129.1">
    <property type="nucleotide sequence ID" value="NZ_CP042304.1"/>
</dbReference>
<keyword evidence="1" id="KW-0732">Signal</keyword>
<gene>
    <name evidence="2" type="ORF">FPZ08_00230</name>
</gene>
<feature type="signal peptide" evidence="1">
    <location>
        <begin position="1"/>
        <end position="21"/>
    </location>
</feature>
<sequence>MRPALPLAFALIAALASPALAAPICSGTFGLDPEIFSEAEINDFNFDLLRGRGVDVTRTEMWGGCIRAFVRQADGREAMEFYDPMTLRRVE</sequence>
<dbReference type="Proteomes" id="UP000315364">
    <property type="component" value="Chromosome"/>
</dbReference>
<evidence type="ECO:0000313" key="3">
    <source>
        <dbReference type="Proteomes" id="UP000315364"/>
    </source>
</evidence>
<accession>A0A5B8LM47</accession>
<reference evidence="2 3" key="1">
    <citation type="submission" date="2019-07" db="EMBL/GenBank/DDBJ databases">
        <title>Full genome sequence of Devosia sp. Gsoil 520.</title>
        <authorList>
            <person name="Im W.-T."/>
        </authorList>
    </citation>
    <scope>NUCLEOTIDE SEQUENCE [LARGE SCALE GENOMIC DNA]</scope>
    <source>
        <strain evidence="2 3">Gsoil 520</strain>
    </source>
</reference>
<name>A0A5B8LM47_9HYPH</name>
<evidence type="ECO:0000313" key="2">
    <source>
        <dbReference type="EMBL" id="QDZ09317.1"/>
    </source>
</evidence>
<feature type="chain" id="PRO_5023126037" description="PepSY domain-containing protein" evidence="1">
    <location>
        <begin position="22"/>
        <end position="91"/>
    </location>
</feature>
<organism evidence="2 3">
    <name type="scientific">Devosia ginsengisoli</name>
    <dbReference type="NCBI Taxonomy" id="400770"/>
    <lineage>
        <taxon>Bacteria</taxon>
        <taxon>Pseudomonadati</taxon>
        <taxon>Pseudomonadota</taxon>
        <taxon>Alphaproteobacteria</taxon>
        <taxon>Hyphomicrobiales</taxon>
        <taxon>Devosiaceae</taxon>
        <taxon>Devosia</taxon>
    </lineage>
</organism>
<keyword evidence="3" id="KW-1185">Reference proteome</keyword>
<evidence type="ECO:0000256" key="1">
    <source>
        <dbReference type="SAM" id="SignalP"/>
    </source>
</evidence>
<dbReference type="EMBL" id="CP042304">
    <property type="protein sequence ID" value="QDZ09317.1"/>
    <property type="molecule type" value="Genomic_DNA"/>
</dbReference>
<dbReference type="OrthoDB" id="7951100at2"/>
<evidence type="ECO:0008006" key="4">
    <source>
        <dbReference type="Google" id="ProtNLM"/>
    </source>
</evidence>
<dbReference type="KEGG" id="dea:FPZ08_00230"/>
<proteinExistence type="predicted"/>
<protein>
    <recommendedName>
        <fullName evidence="4">PepSY domain-containing protein</fullName>
    </recommendedName>
</protein>
<dbReference type="AlphaFoldDB" id="A0A5B8LM47"/>